<dbReference type="AlphaFoldDB" id="A0AAV4VK92"/>
<feature type="compositionally biased region" description="Polar residues" evidence="1">
    <location>
        <begin position="53"/>
        <end position="64"/>
    </location>
</feature>
<proteinExistence type="predicted"/>
<accession>A0AAV4VK92</accession>
<gene>
    <name evidence="2" type="ORF">CEXT_488551</name>
</gene>
<dbReference type="EMBL" id="BPLR01014708">
    <property type="protein sequence ID" value="GIY70720.1"/>
    <property type="molecule type" value="Genomic_DNA"/>
</dbReference>
<evidence type="ECO:0000313" key="2">
    <source>
        <dbReference type="EMBL" id="GIY70720.1"/>
    </source>
</evidence>
<protein>
    <submittedName>
        <fullName evidence="2">Uncharacterized protein</fullName>
    </submittedName>
</protein>
<keyword evidence="3" id="KW-1185">Reference proteome</keyword>
<evidence type="ECO:0000256" key="1">
    <source>
        <dbReference type="SAM" id="MobiDB-lite"/>
    </source>
</evidence>
<feature type="compositionally biased region" description="Polar residues" evidence="1">
    <location>
        <begin position="20"/>
        <end position="43"/>
    </location>
</feature>
<dbReference type="Proteomes" id="UP001054945">
    <property type="component" value="Unassembled WGS sequence"/>
</dbReference>
<organism evidence="2 3">
    <name type="scientific">Caerostris extrusa</name>
    <name type="common">Bark spider</name>
    <name type="synonym">Caerostris bankana</name>
    <dbReference type="NCBI Taxonomy" id="172846"/>
    <lineage>
        <taxon>Eukaryota</taxon>
        <taxon>Metazoa</taxon>
        <taxon>Ecdysozoa</taxon>
        <taxon>Arthropoda</taxon>
        <taxon>Chelicerata</taxon>
        <taxon>Arachnida</taxon>
        <taxon>Araneae</taxon>
        <taxon>Araneomorphae</taxon>
        <taxon>Entelegynae</taxon>
        <taxon>Araneoidea</taxon>
        <taxon>Araneidae</taxon>
        <taxon>Caerostris</taxon>
    </lineage>
</organism>
<feature type="region of interest" description="Disordered" evidence="1">
    <location>
        <begin position="1"/>
        <end position="83"/>
    </location>
</feature>
<reference evidence="2 3" key="1">
    <citation type="submission" date="2021-06" db="EMBL/GenBank/DDBJ databases">
        <title>Caerostris extrusa draft genome.</title>
        <authorList>
            <person name="Kono N."/>
            <person name="Arakawa K."/>
        </authorList>
    </citation>
    <scope>NUCLEOTIDE SEQUENCE [LARGE SCALE GENOMIC DNA]</scope>
</reference>
<comment type="caution">
    <text evidence="2">The sequence shown here is derived from an EMBL/GenBank/DDBJ whole genome shotgun (WGS) entry which is preliminary data.</text>
</comment>
<evidence type="ECO:0000313" key="3">
    <source>
        <dbReference type="Proteomes" id="UP001054945"/>
    </source>
</evidence>
<feature type="compositionally biased region" description="Basic and acidic residues" evidence="1">
    <location>
        <begin position="74"/>
        <end position="83"/>
    </location>
</feature>
<name>A0AAV4VK92_CAEEX</name>
<sequence length="83" mass="9208">MLGNLYTDHDCPQRKPQVAEKQTNIPRSVHSTSASLSQRSESPVSRGARRVSSIFSTNKSISPKDTNRVGVVETNKKNDPRTQ</sequence>